<dbReference type="PANTHER" id="PTHR12876">
    <property type="entry name" value="N4BP1-RELATED"/>
    <property type="match status" value="1"/>
</dbReference>
<organism evidence="2 3">
    <name type="scientific">Setaria digitata</name>
    <dbReference type="NCBI Taxonomy" id="48799"/>
    <lineage>
        <taxon>Eukaryota</taxon>
        <taxon>Metazoa</taxon>
        <taxon>Ecdysozoa</taxon>
        <taxon>Nematoda</taxon>
        <taxon>Chromadorea</taxon>
        <taxon>Rhabditida</taxon>
        <taxon>Spirurina</taxon>
        <taxon>Spiruromorpha</taxon>
        <taxon>Filarioidea</taxon>
        <taxon>Setariidae</taxon>
        <taxon>Setaria</taxon>
    </lineage>
</organism>
<dbReference type="PANTHER" id="PTHR12876:SF37">
    <property type="entry name" value="ENDORIBONUCLEASE REGE-1-RELATED"/>
    <property type="match status" value="1"/>
</dbReference>
<accession>A0A915Q7I5</accession>
<protein>
    <submittedName>
        <fullName evidence="3">RNase NYN domain-containing protein</fullName>
    </submittedName>
</protein>
<reference evidence="3" key="1">
    <citation type="submission" date="2022-11" db="UniProtKB">
        <authorList>
            <consortium name="WormBaseParasite"/>
        </authorList>
    </citation>
    <scope>IDENTIFICATION</scope>
</reference>
<dbReference type="GO" id="GO:0005634">
    <property type="term" value="C:nucleus"/>
    <property type="evidence" value="ECO:0007669"/>
    <property type="project" value="TreeGrafter"/>
</dbReference>
<dbReference type="GO" id="GO:0036464">
    <property type="term" value="C:cytoplasmic ribonucleoprotein granule"/>
    <property type="evidence" value="ECO:0007669"/>
    <property type="project" value="TreeGrafter"/>
</dbReference>
<dbReference type="GO" id="GO:0003729">
    <property type="term" value="F:mRNA binding"/>
    <property type="evidence" value="ECO:0007669"/>
    <property type="project" value="TreeGrafter"/>
</dbReference>
<sequence>MYPFDRIRDGIYVRPSESAVPRLIVIDGCNIARSSCGINRANVNCAGLMALMRFLLIRDWDVVAFLPVIYNNSYNFNATNAQVLPKLQQLDVLTFTPARTARAGRPAFINYDDLYVLEFAQRHGGSVLSDDRFEDIAKEYTYKNYRRIIKERRIDVIFRPLNNDFVHYGRDRFFRFIPELCITGCCWSAEERLQQCLYCFPNDEDYGKVVNRRELWTAKRRDEIICTIDALFDEIAAKNCLVPEIIPVQISNEKEFAHNSDVESAVSPVISYQQTDPRQLTERWLSPPIFCPTRIATKKQRKLQMVQQNGATLSSASTKLAVTRPTGMAYDARCVNIISCLDQIFDRQLIVKVLRENKTRDLHTVANLCAQETL</sequence>
<dbReference type="InterPro" id="IPR051101">
    <property type="entry name" value="ZC3H12/N4BP1_RNase_Reg"/>
</dbReference>
<evidence type="ECO:0000313" key="2">
    <source>
        <dbReference type="Proteomes" id="UP000887581"/>
    </source>
</evidence>
<proteinExistence type="predicted"/>
<dbReference type="GO" id="GO:0004521">
    <property type="term" value="F:RNA endonuclease activity"/>
    <property type="evidence" value="ECO:0007669"/>
    <property type="project" value="TreeGrafter"/>
</dbReference>
<evidence type="ECO:0000259" key="1">
    <source>
        <dbReference type="Pfam" id="PF11977"/>
    </source>
</evidence>
<name>A0A915Q7I5_9BILA</name>
<dbReference type="Gene3D" id="3.40.50.11980">
    <property type="match status" value="1"/>
</dbReference>
<dbReference type="AlphaFoldDB" id="A0A915Q7I5"/>
<keyword evidence="2" id="KW-1185">Reference proteome</keyword>
<dbReference type="InterPro" id="IPR021869">
    <property type="entry name" value="RNase_Zc3h12_NYN"/>
</dbReference>
<evidence type="ECO:0000313" key="3">
    <source>
        <dbReference type="WBParaSite" id="sdigi.contig806.g9797.t1"/>
    </source>
</evidence>
<dbReference type="Proteomes" id="UP000887581">
    <property type="component" value="Unplaced"/>
</dbReference>
<feature type="domain" description="RNase NYN" evidence="1">
    <location>
        <begin position="22"/>
        <end position="159"/>
    </location>
</feature>
<dbReference type="Pfam" id="PF11977">
    <property type="entry name" value="RNase_Zc3h12a"/>
    <property type="match status" value="1"/>
</dbReference>
<dbReference type="WBParaSite" id="sdigi.contig806.g9797.t1">
    <property type="protein sequence ID" value="sdigi.contig806.g9797.t1"/>
    <property type="gene ID" value="sdigi.contig806.g9797"/>
</dbReference>